<gene>
    <name evidence="1" type="ORF">GALL_107730</name>
</gene>
<reference evidence="1" key="1">
    <citation type="submission" date="2016-10" db="EMBL/GenBank/DDBJ databases">
        <title>Sequence of Gallionella enrichment culture.</title>
        <authorList>
            <person name="Poehlein A."/>
            <person name="Muehling M."/>
            <person name="Daniel R."/>
        </authorList>
    </citation>
    <scope>NUCLEOTIDE SEQUENCE</scope>
</reference>
<dbReference type="AlphaFoldDB" id="A0A1J5ST40"/>
<organism evidence="1">
    <name type="scientific">mine drainage metagenome</name>
    <dbReference type="NCBI Taxonomy" id="410659"/>
    <lineage>
        <taxon>unclassified sequences</taxon>
        <taxon>metagenomes</taxon>
        <taxon>ecological metagenomes</taxon>
    </lineage>
</organism>
<name>A0A1J5ST40_9ZZZZ</name>
<sequence>MKQQWLAASLRFNALARRERAMVAAALLFALPFLGYSLLIEPQLVRQAGFAQRIVQIGTSRAAVEAQLAGMRSQLTDPDAASRAALAQTRAGMAALDAKLAAVSGSLVPPEKMQALLESLLSKNPHLELLALRTLPPTPLIEAAAVPVAKSLKGGKTPGGIKPAAAAPNIYQHGVEIRIAGSYNDLLTYLAALERLPQRILWKRVTLAVDQYPRNVLTLTVYTLSLDKQWLVL</sequence>
<protein>
    <submittedName>
        <fullName evidence="1">General secretion pathway, M protein</fullName>
    </submittedName>
</protein>
<comment type="caution">
    <text evidence="1">The sequence shown here is derived from an EMBL/GenBank/DDBJ whole genome shotgun (WGS) entry which is preliminary data.</text>
</comment>
<evidence type="ECO:0000313" key="1">
    <source>
        <dbReference type="EMBL" id="OIR07184.1"/>
    </source>
</evidence>
<accession>A0A1J5ST40</accession>
<proteinExistence type="predicted"/>
<dbReference type="EMBL" id="MLJW01000039">
    <property type="protein sequence ID" value="OIR07184.1"/>
    <property type="molecule type" value="Genomic_DNA"/>
</dbReference>